<evidence type="ECO:0000256" key="2">
    <source>
        <dbReference type="ARBA" id="ARBA00022692"/>
    </source>
</evidence>
<dbReference type="SUPFAM" id="SSF82866">
    <property type="entry name" value="Multidrug efflux transporter AcrB transmembrane domain"/>
    <property type="match status" value="1"/>
</dbReference>
<evidence type="ECO:0000256" key="5">
    <source>
        <dbReference type="ARBA" id="ARBA00023180"/>
    </source>
</evidence>
<keyword evidence="8" id="KW-1185">Reference proteome</keyword>
<protein>
    <submittedName>
        <fullName evidence="7">Protein dispatched 1</fullName>
    </submittedName>
</protein>
<comment type="subcellular location">
    <subcellularLocation>
        <location evidence="1">Membrane</location>
        <topology evidence="1">Multi-pass membrane protein</topology>
    </subcellularLocation>
</comment>
<evidence type="ECO:0000256" key="4">
    <source>
        <dbReference type="ARBA" id="ARBA00023136"/>
    </source>
</evidence>
<evidence type="ECO:0000313" key="8">
    <source>
        <dbReference type="Proteomes" id="UP001163046"/>
    </source>
</evidence>
<dbReference type="GO" id="GO:0022857">
    <property type="term" value="F:transmembrane transporter activity"/>
    <property type="evidence" value="ECO:0007669"/>
    <property type="project" value="TreeGrafter"/>
</dbReference>
<feature type="transmembrane region" description="Helical" evidence="6">
    <location>
        <begin position="58"/>
        <end position="81"/>
    </location>
</feature>
<reference evidence="7" key="1">
    <citation type="submission" date="2023-01" db="EMBL/GenBank/DDBJ databases">
        <title>Genome assembly of the deep-sea coral Lophelia pertusa.</title>
        <authorList>
            <person name="Herrera S."/>
            <person name="Cordes E."/>
        </authorList>
    </citation>
    <scope>NUCLEOTIDE SEQUENCE</scope>
    <source>
        <strain evidence="7">USNM1676648</strain>
        <tissue evidence="7">Polyp</tissue>
    </source>
</reference>
<dbReference type="AlphaFoldDB" id="A0A9W9YEM1"/>
<feature type="transmembrane region" description="Helical" evidence="6">
    <location>
        <begin position="131"/>
        <end position="154"/>
    </location>
</feature>
<feature type="transmembrane region" description="Helical" evidence="6">
    <location>
        <begin position="87"/>
        <end position="110"/>
    </location>
</feature>
<sequence>MSKAPPGLQNGWAACWGLDFYALQIGLSDGTFSSLGISVAVSFTVMLLTTLNIFISIYAIITIIGIISITIGSLVLAGWQLNILESIVMSVAVGLSIDFTMHYGVAYRLAPDKSQRESRVRYSLKHIGSAITMAALTTFLTGLMMMPATVLAYFQLGQFLMLVMVFSWLYSTFGFLSICTVIGPKDNFGQLNITDLFRKCGLCRAKPGETKEPAPKDEIIQLDEDALSDIPQEPKKNDLTTSF</sequence>
<organism evidence="7 8">
    <name type="scientific">Desmophyllum pertusum</name>
    <dbReference type="NCBI Taxonomy" id="174260"/>
    <lineage>
        <taxon>Eukaryota</taxon>
        <taxon>Metazoa</taxon>
        <taxon>Cnidaria</taxon>
        <taxon>Anthozoa</taxon>
        <taxon>Hexacorallia</taxon>
        <taxon>Scleractinia</taxon>
        <taxon>Caryophylliina</taxon>
        <taxon>Caryophylliidae</taxon>
        <taxon>Desmophyllum</taxon>
    </lineage>
</organism>
<dbReference type="PANTHER" id="PTHR45951">
    <property type="entry name" value="PROTEIN DISPATCHED-RELATED"/>
    <property type="match status" value="1"/>
</dbReference>
<keyword evidence="3 6" id="KW-1133">Transmembrane helix</keyword>
<name>A0A9W9YEM1_9CNID</name>
<dbReference type="Proteomes" id="UP001163046">
    <property type="component" value="Unassembled WGS sequence"/>
</dbReference>
<evidence type="ECO:0000313" key="7">
    <source>
        <dbReference type="EMBL" id="KAJ7333917.1"/>
    </source>
</evidence>
<dbReference type="OrthoDB" id="193905at2759"/>
<evidence type="ECO:0000256" key="6">
    <source>
        <dbReference type="SAM" id="Phobius"/>
    </source>
</evidence>
<dbReference type="PROSITE" id="PS51257">
    <property type="entry name" value="PROKAR_LIPOPROTEIN"/>
    <property type="match status" value="1"/>
</dbReference>
<comment type="caution">
    <text evidence="7">The sequence shown here is derived from an EMBL/GenBank/DDBJ whole genome shotgun (WGS) entry which is preliminary data.</text>
</comment>
<dbReference type="Gene3D" id="1.20.1640.10">
    <property type="entry name" value="Multidrug efflux transporter AcrB transmembrane domain"/>
    <property type="match status" value="1"/>
</dbReference>
<dbReference type="EMBL" id="MU827785">
    <property type="protein sequence ID" value="KAJ7333917.1"/>
    <property type="molecule type" value="Genomic_DNA"/>
</dbReference>
<keyword evidence="2 6" id="KW-0812">Transmembrane</keyword>
<dbReference type="InterPro" id="IPR052081">
    <property type="entry name" value="Dispatched_Hh_regulator"/>
</dbReference>
<feature type="transmembrane region" description="Helical" evidence="6">
    <location>
        <begin position="160"/>
        <end position="183"/>
    </location>
</feature>
<accession>A0A9W9YEM1</accession>
<proteinExistence type="predicted"/>
<gene>
    <name evidence="7" type="primary">DISP1_8</name>
    <name evidence="7" type="ORF">OS493_016012</name>
</gene>
<keyword evidence="5" id="KW-0325">Glycoprotein</keyword>
<keyword evidence="4 6" id="KW-0472">Membrane</keyword>
<evidence type="ECO:0000256" key="3">
    <source>
        <dbReference type="ARBA" id="ARBA00022989"/>
    </source>
</evidence>
<evidence type="ECO:0000256" key="1">
    <source>
        <dbReference type="ARBA" id="ARBA00004141"/>
    </source>
</evidence>
<dbReference type="GO" id="GO:0016020">
    <property type="term" value="C:membrane"/>
    <property type="evidence" value="ECO:0007669"/>
    <property type="project" value="UniProtKB-SubCell"/>
</dbReference>
<dbReference type="PANTHER" id="PTHR45951:SF3">
    <property type="entry name" value="PROTEIN DISPATCHED"/>
    <property type="match status" value="1"/>
</dbReference>
<dbReference type="GO" id="GO:0007224">
    <property type="term" value="P:smoothened signaling pathway"/>
    <property type="evidence" value="ECO:0007669"/>
    <property type="project" value="TreeGrafter"/>
</dbReference>